<sequence length="43" mass="3992">MSNTDTPTPTLTTEAAAPAGVPTIELIGEAEAGGCCGGGACGV</sequence>
<reference evidence="1 2" key="1">
    <citation type="submission" date="2020-07" db="EMBL/GenBank/DDBJ databases">
        <title>Sequencing the genomes of 1000 actinobacteria strains.</title>
        <authorList>
            <person name="Klenk H.-P."/>
        </authorList>
    </citation>
    <scope>NUCLEOTIDE SEQUENCE [LARGE SCALE GENOMIC DNA]</scope>
    <source>
        <strain evidence="1 2">LI1</strain>
    </source>
</reference>
<protein>
    <submittedName>
        <fullName evidence="1">Uncharacterized protein</fullName>
    </submittedName>
</protein>
<dbReference type="RefSeq" id="WP_281369785.1">
    <property type="nucleotide sequence ID" value="NZ_JACCFM010000001.1"/>
</dbReference>
<comment type="caution">
    <text evidence="1">The sequence shown here is derived from an EMBL/GenBank/DDBJ whole genome shotgun (WGS) entry which is preliminary data.</text>
</comment>
<accession>A0A7Z0J5A1</accession>
<dbReference type="EMBL" id="JACCFM010000001">
    <property type="protein sequence ID" value="NYJ18891.1"/>
    <property type="molecule type" value="Genomic_DNA"/>
</dbReference>
<evidence type="ECO:0000313" key="2">
    <source>
        <dbReference type="Proteomes" id="UP000537260"/>
    </source>
</evidence>
<organism evidence="1 2">
    <name type="scientific">Glaciibacter psychrotolerans</name>
    <dbReference type="NCBI Taxonomy" id="670054"/>
    <lineage>
        <taxon>Bacteria</taxon>
        <taxon>Bacillati</taxon>
        <taxon>Actinomycetota</taxon>
        <taxon>Actinomycetes</taxon>
        <taxon>Micrococcales</taxon>
        <taxon>Microbacteriaceae</taxon>
        <taxon>Glaciibacter</taxon>
    </lineage>
</organism>
<name>A0A7Z0J5A1_9MICO</name>
<keyword evidence="2" id="KW-1185">Reference proteome</keyword>
<dbReference type="AlphaFoldDB" id="A0A7Z0J5A1"/>
<gene>
    <name evidence="1" type="ORF">HNR05_000682</name>
</gene>
<proteinExistence type="predicted"/>
<dbReference type="Proteomes" id="UP000537260">
    <property type="component" value="Unassembled WGS sequence"/>
</dbReference>
<evidence type="ECO:0000313" key="1">
    <source>
        <dbReference type="EMBL" id="NYJ18891.1"/>
    </source>
</evidence>